<sequence length="74" mass="8456">MGGHGLRLLRRRRGREVPDVMTSWEYISGGDAIRRARMTHLSCRRHHLLHSHPAFFSSHHCTDTTGRKGDGVSH</sequence>
<evidence type="ECO:0000313" key="2">
    <source>
        <dbReference type="Proteomes" id="UP000324222"/>
    </source>
</evidence>
<gene>
    <name evidence="1" type="ORF">E2C01_096266</name>
</gene>
<evidence type="ECO:0000313" key="1">
    <source>
        <dbReference type="EMBL" id="MPD00769.1"/>
    </source>
</evidence>
<keyword evidence="2" id="KW-1185">Reference proteome</keyword>
<comment type="caution">
    <text evidence="1">The sequence shown here is derived from an EMBL/GenBank/DDBJ whole genome shotgun (WGS) entry which is preliminary data.</text>
</comment>
<accession>A0A5B7K6G4</accession>
<protein>
    <submittedName>
        <fullName evidence="1">Uncharacterized protein</fullName>
    </submittedName>
</protein>
<organism evidence="1 2">
    <name type="scientific">Portunus trituberculatus</name>
    <name type="common">Swimming crab</name>
    <name type="synonym">Neptunus trituberculatus</name>
    <dbReference type="NCBI Taxonomy" id="210409"/>
    <lineage>
        <taxon>Eukaryota</taxon>
        <taxon>Metazoa</taxon>
        <taxon>Ecdysozoa</taxon>
        <taxon>Arthropoda</taxon>
        <taxon>Crustacea</taxon>
        <taxon>Multicrustacea</taxon>
        <taxon>Malacostraca</taxon>
        <taxon>Eumalacostraca</taxon>
        <taxon>Eucarida</taxon>
        <taxon>Decapoda</taxon>
        <taxon>Pleocyemata</taxon>
        <taxon>Brachyura</taxon>
        <taxon>Eubrachyura</taxon>
        <taxon>Portunoidea</taxon>
        <taxon>Portunidae</taxon>
        <taxon>Portuninae</taxon>
        <taxon>Portunus</taxon>
    </lineage>
</organism>
<dbReference type="AlphaFoldDB" id="A0A5B7K6G4"/>
<dbReference type="EMBL" id="VSRR010124325">
    <property type="protein sequence ID" value="MPD00769.1"/>
    <property type="molecule type" value="Genomic_DNA"/>
</dbReference>
<reference evidence="1 2" key="1">
    <citation type="submission" date="2019-05" db="EMBL/GenBank/DDBJ databases">
        <title>Another draft genome of Portunus trituberculatus and its Hox gene families provides insights of decapod evolution.</title>
        <authorList>
            <person name="Jeong J.-H."/>
            <person name="Song I."/>
            <person name="Kim S."/>
            <person name="Choi T."/>
            <person name="Kim D."/>
            <person name="Ryu S."/>
            <person name="Kim W."/>
        </authorList>
    </citation>
    <scope>NUCLEOTIDE SEQUENCE [LARGE SCALE GENOMIC DNA]</scope>
    <source>
        <tissue evidence="1">Muscle</tissue>
    </source>
</reference>
<dbReference type="Proteomes" id="UP000324222">
    <property type="component" value="Unassembled WGS sequence"/>
</dbReference>
<name>A0A5B7K6G4_PORTR</name>
<proteinExistence type="predicted"/>